<dbReference type="PANTHER" id="PTHR30288:SF0">
    <property type="entry name" value="FLAGELLAR HOOK-ASSOCIATED PROTEIN 2"/>
    <property type="match status" value="1"/>
</dbReference>
<comment type="caution">
    <text evidence="8">The sequence shown here is derived from an EMBL/GenBank/DDBJ whole genome shotgun (WGS) entry which is preliminary data.</text>
</comment>
<dbReference type="PANTHER" id="PTHR30288">
    <property type="entry name" value="FLAGELLAR CAP/ASSEMBLY PROTEIN FLID"/>
    <property type="match status" value="1"/>
</dbReference>
<feature type="coiled-coil region" evidence="5">
    <location>
        <begin position="421"/>
        <end position="459"/>
    </location>
</feature>
<dbReference type="InterPro" id="IPR040026">
    <property type="entry name" value="FliD"/>
</dbReference>
<reference evidence="8 9" key="1">
    <citation type="journal article" date="2020" name="Biotechnol. Biofuels">
        <title>New insights from the biogas microbiome by comprehensive genome-resolved metagenomics of nearly 1600 species originating from multiple anaerobic digesters.</title>
        <authorList>
            <person name="Campanaro S."/>
            <person name="Treu L."/>
            <person name="Rodriguez-R L.M."/>
            <person name="Kovalovszki A."/>
            <person name="Ziels R.M."/>
            <person name="Maus I."/>
            <person name="Zhu X."/>
            <person name="Kougias P.G."/>
            <person name="Basile A."/>
            <person name="Luo G."/>
            <person name="Schluter A."/>
            <person name="Konstantinidis K.T."/>
            <person name="Angelidaki I."/>
        </authorList>
    </citation>
    <scope>NUCLEOTIDE SEQUENCE [LARGE SCALE GENOMIC DNA]</scope>
    <source>
        <strain evidence="8">AS27yjCOA_65</strain>
    </source>
</reference>
<feature type="domain" description="Flagellar hook-associated protein 2 C-terminal" evidence="7">
    <location>
        <begin position="231"/>
        <end position="458"/>
    </location>
</feature>
<dbReference type="GO" id="GO:0005576">
    <property type="term" value="C:extracellular region"/>
    <property type="evidence" value="ECO:0007669"/>
    <property type="project" value="UniProtKB-SubCell"/>
</dbReference>
<dbReference type="Pfam" id="PF02465">
    <property type="entry name" value="FliD_N"/>
    <property type="match status" value="1"/>
</dbReference>
<evidence type="ECO:0000256" key="1">
    <source>
        <dbReference type="ARBA" id="ARBA00009764"/>
    </source>
</evidence>
<evidence type="ECO:0000256" key="5">
    <source>
        <dbReference type="RuleBase" id="RU362066"/>
    </source>
</evidence>
<dbReference type="InterPro" id="IPR010809">
    <property type="entry name" value="FliD_C"/>
</dbReference>
<keyword evidence="8" id="KW-0969">Cilium</keyword>
<proteinExistence type="inferred from homology"/>
<comment type="subcellular location">
    <subcellularLocation>
        <location evidence="5">Secreted</location>
    </subcellularLocation>
    <subcellularLocation>
        <location evidence="5">Bacterial flagellum</location>
    </subcellularLocation>
</comment>
<dbReference type="InterPro" id="IPR003481">
    <property type="entry name" value="FliD_N"/>
</dbReference>
<sequence>MALINFSGLASGIDTNALIDAMSTATRAQKVDPLNTRITELTDTNSALETLKTKFTELKDSLYNFTTLSGGGIVKTATSTNEAYVGATASNAATNGTYSLNVTQLAKNGTYAYGHSFSASTDFVATTAGGHAASGTITVEVGTGANKKTISVNVTRDSTTIAQFVSQFNEQAAANGNCAQASLLNVGTAASPDYRVMISSNNTGTTLGTLTFTSNYGFLDTSLPGGVESAAQNAIFDLNGVTGITRETNSVSDAVTGVTFSLQGIGSASVTVADDAKSTATKIQDWVDIYNDLVEYISENNEITRDESGSEVKNVFQPLASTSSDNTALSSFRDAISSIRSAISGTGINILADLGITTQRDGTLKFDKTQFEKSMSTSSSSVNSILQQFADTTASTGGTIDTFIRFQGSFDLTINSNKTMIERMTTQISDAEKSIAEQEEALRARFARLESMMSKMQSQQTALTSALAGLGK</sequence>
<keyword evidence="8" id="KW-0966">Cell projection</keyword>
<evidence type="ECO:0000259" key="6">
    <source>
        <dbReference type="Pfam" id="PF02465"/>
    </source>
</evidence>
<comment type="subunit">
    <text evidence="2 5">Homopentamer.</text>
</comment>
<comment type="function">
    <text evidence="5">Required for morphogenesis and for the elongation of the flagellar filament by facilitating polymerization of the flagellin monomers at the tip of growing filament. Forms a capping structure, which prevents flagellin subunits (transported through the central channel of the flagellum) from leaking out without polymerization at the distal end.</text>
</comment>
<protein>
    <recommendedName>
        <fullName evidence="5">Flagellar hook-associated protein 2</fullName>
        <shortName evidence="5">HAP2</shortName>
    </recommendedName>
    <alternativeName>
        <fullName evidence="5">Flagellar cap protein</fullName>
    </alternativeName>
</protein>
<dbReference type="GO" id="GO:0071973">
    <property type="term" value="P:bacterial-type flagellum-dependent cell motility"/>
    <property type="evidence" value="ECO:0007669"/>
    <property type="project" value="TreeGrafter"/>
</dbReference>
<evidence type="ECO:0000256" key="4">
    <source>
        <dbReference type="ARBA" id="ARBA00023143"/>
    </source>
</evidence>
<organism evidence="8 9">
    <name type="scientific">SAR324 cluster bacterium</name>
    <dbReference type="NCBI Taxonomy" id="2024889"/>
    <lineage>
        <taxon>Bacteria</taxon>
        <taxon>Deltaproteobacteria</taxon>
        <taxon>SAR324 cluster</taxon>
    </lineage>
</organism>
<dbReference type="GO" id="GO:0009421">
    <property type="term" value="C:bacterial-type flagellum filament cap"/>
    <property type="evidence" value="ECO:0007669"/>
    <property type="project" value="InterPro"/>
</dbReference>
<gene>
    <name evidence="8" type="primary">fliD</name>
    <name evidence="8" type="ORF">GYA55_03750</name>
</gene>
<evidence type="ECO:0000313" key="9">
    <source>
        <dbReference type="Proteomes" id="UP000524246"/>
    </source>
</evidence>
<accession>A0A7X9FR07</accession>
<keyword evidence="5" id="KW-0964">Secreted</keyword>
<evidence type="ECO:0000256" key="2">
    <source>
        <dbReference type="ARBA" id="ARBA00011255"/>
    </source>
</evidence>
<evidence type="ECO:0000256" key="3">
    <source>
        <dbReference type="ARBA" id="ARBA00023054"/>
    </source>
</evidence>
<dbReference type="AlphaFoldDB" id="A0A7X9FR07"/>
<dbReference type="Pfam" id="PF07195">
    <property type="entry name" value="FliD_C"/>
    <property type="match status" value="1"/>
</dbReference>
<keyword evidence="4 5" id="KW-0975">Bacterial flagellum</keyword>
<comment type="similarity">
    <text evidence="1 5">Belongs to the FliD family.</text>
</comment>
<dbReference type="GO" id="GO:0009424">
    <property type="term" value="C:bacterial-type flagellum hook"/>
    <property type="evidence" value="ECO:0007669"/>
    <property type="project" value="UniProtKB-UniRule"/>
</dbReference>
<feature type="domain" description="Flagellar hook-associated protein 2 N-terminal" evidence="6">
    <location>
        <begin position="11"/>
        <end position="108"/>
    </location>
</feature>
<dbReference type="EMBL" id="JAAZON010000148">
    <property type="protein sequence ID" value="NMC62261.1"/>
    <property type="molecule type" value="Genomic_DNA"/>
</dbReference>
<keyword evidence="8" id="KW-0282">Flagellum</keyword>
<name>A0A7X9FR07_9DELT</name>
<keyword evidence="3 5" id="KW-0175">Coiled coil</keyword>
<dbReference type="Proteomes" id="UP000524246">
    <property type="component" value="Unassembled WGS sequence"/>
</dbReference>
<evidence type="ECO:0000313" key="8">
    <source>
        <dbReference type="EMBL" id="NMC62261.1"/>
    </source>
</evidence>
<dbReference type="GO" id="GO:0007155">
    <property type="term" value="P:cell adhesion"/>
    <property type="evidence" value="ECO:0007669"/>
    <property type="project" value="InterPro"/>
</dbReference>
<evidence type="ECO:0000259" key="7">
    <source>
        <dbReference type="Pfam" id="PF07195"/>
    </source>
</evidence>